<dbReference type="Proteomes" id="UP000638732">
    <property type="component" value="Unassembled WGS sequence"/>
</dbReference>
<accession>A0A966DUQ3</accession>
<dbReference type="EMBL" id="WWEO01000043">
    <property type="protein sequence ID" value="NCD70691.1"/>
    <property type="molecule type" value="Genomic_DNA"/>
</dbReference>
<evidence type="ECO:0000313" key="3">
    <source>
        <dbReference type="EMBL" id="NCD70691.1"/>
    </source>
</evidence>
<comment type="caution">
    <text evidence="3">The sequence shown here is derived from an EMBL/GenBank/DDBJ whole genome shotgun (WGS) entry which is preliminary data.</text>
</comment>
<organism evidence="3 4">
    <name type="scientific">Mucilaginibacter agri</name>
    <dbReference type="NCBI Taxonomy" id="2695265"/>
    <lineage>
        <taxon>Bacteria</taxon>
        <taxon>Pseudomonadati</taxon>
        <taxon>Bacteroidota</taxon>
        <taxon>Sphingobacteriia</taxon>
        <taxon>Sphingobacteriales</taxon>
        <taxon>Sphingobacteriaceae</taxon>
        <taxon>Mucilaginibacter</taxon>
    </lineage>
</organism>
<name>A0A966DUQ3_9SPHI</name>
<dbReference type="AlphaFoldDB" id="A0A966DUQ3"/>
<dbReference type="GO" id="GO:0008270">
    <property type="term" value="F:zinc ion binding"/>
    <property type="evidence" value="ECO:0007669"/>
    <property type="project" value="InterPro"/>
</dbReference>
<proteinExistence type="predicted"/>
<keyword evidence="4" id="KW-1185">Reference proteome</keyword>
<dbReference type="InterPro" id="IPR000315">
    <property type="entry name" value="Znf_B-box"/>
</dbReference>
<evidence type="ECO:0000313" key="4">
    <source>
        <dbReference type="Proteomes" id="UP000638732"/>
    </source>
</evidence>
<evidence type="ECO:0000256" key="1">
    <source>
        <dbReference type="SAM" id="Phobius"/>
    </source>
</evidence>
<dbReference type="RefSeq" id="WP_166586650.1">
    <property type="nucleotide sequence ID" value="NZ_WWEO01000043.1"/>
</dbReference>
<feature type="transmembrane region" description="Helical" evidence="1">
    <location>
        <begin position="91"/>
        <end position="109"/>
    </location>
</feature>
<evidence type="ECO:0000259" key="2">
    <source>
        <dbReference type="PROSITE" id="PS50119"/>
    </source>
</evidence>
<dbReference type="PROSITE" id="PS50119">
    <property type="entry name" value="ZF_BBOX"/>
    <property type="match status" value="1"/>
</dbReference>
<protein>
    <recommendedName>
        <fullName evidence="2">B box-type domain-containing protein</fullName>
    </recommendedName>
</protein>
<feature type="transmembrane region" description="Helical" evidence="1">
    <location>
        <begin position="64"/>
        <end position="85"/>
    </location>
</feature>
<reference evidence="3" key="1">
    <citation type="submission" date="2020-01" db="EMBL/GenBank/DDBJ databases">
        <authorList>
            <person name="Seo Y.L."/>
        </authorList>
    </citation>
    <scope>NUCLEOTIDE SEQUENCE</scope>
    <source>
        <strain evidence="3">R11</strain>
    </source>
</reference>
<keyword evidence="1" id="KW-1133">Transmembrane helix</keyword>
<sequence length="118" mass="12907">MHCYTHPNQQANAICKNCNKGVCPLCAIELEDGIACSEHCAEKVKMINGMINRNQSIQGKTKGAYYRAAFIYGALGCLFFATAFMYSDLKFYGFAAGSIFIIGAVLTIISGRKMSRSN</sequence>
<feature type="domain" description="B box-type" evidence="2">
    <location>
        <begin position="1"/>
        <end position="44"/>
    </location>
</feature>
<keyword evidence="1" id="KW-0472">Membrane</keyword>
<reference evidence="3" key="2">
    <citation type="submission" date="2020-10" db="EMBL/GenBank/DDBJ databases">
        <title>Mucilaginibacter sp. nov., isolated from soil.</title>
        <authorList>
            <person name="Jeon C.O."/>
        </authorList>
    </citation>
    <scope>NUCLEOTIDE SEQUENCE</scope>
    <source>
        <strain evidence="3">R11</strain>
    </source>
</reference>
<gene>
    <name evidence="3" type="ORF">GSY63_15085</name>
</gene>
<keyword evidence="1" id="KW-0812">Transmembrane</keyword>